<proteinExistence type="predicted"/>
<accession>A0A7S0L6U9</accession>
<evidence type="ECO:0000256" key="2">
    <source>
        <dbReference type="ARBA" id="ARBA00023242"/>
    </source>
</evidence>
<feature type="DNA-binding region" description="HMG box" evidence="3">
    <location>
        <begin position="72"/>
        <end position="111"/>
    </location>
</feature>
<dbReference type="InterPro" id="IPR009071">
    <property type="entry name" value="HMG_box_dom"/>
</dbReference>
<dbReference type="GO" id="GO:0005634">
    <property type="term" value="C:nucleus"/>
    <property type="evidence" value="ECO:0007669"/>
    <property type="project" value="UniProtKB-UniRule"/>
</dbReference>
<dbReference type="EMBL" id="HBEY01009564">
    <property type="protein sequence ID" value="CAD8601290.1"/>
    <property type="molecule type" value="Transcribed_RNA"/>
</dbReference>
<dbReference type="GO" id="GO:0010468">
    <property type="term" value="P:regulation of gene expression"/>
    <property type="evidence" value="ECO:0007669"/>
    <property type="project" value="TreeGrafter"/>
</dbReference>
<dbReference type="CDD" id="cd00084">
    <property type="entry name" value="HMG-box_SF"/>
    <property type="match status" value="1"/>
</dbReference>
<protein>
    <recommendedName>
        <fullName evidence="5">HMG box domain-containing protein</fullName>
    </recommendedName>
</protein>
<organism evidence="6">
    <name type="scientific">Coccolithus braarudii</name>
    <dbReference type="NCBI Taxonomy" id="221442"/>
    <lineage>
        <taxon>Eukaryota</taxon>
        <taxon>Haptista</taxon>
        <taxon>Haptophyta</taxon>
        <taxon>Prymnesiophyceae</taxon>
        <taxon>Coccolithales</taxon>
        <taxon>Coccolithaceae</taxon>
        <taxon>Coccolithus</taxon>
    </lineage>
</organism>
<feature type="region of interest" description="Disordered" evidence="4">
    <location>
        <begin position="50"/>
        <end position="71"/>
    </location>
</feature>
<feature type="region of interest" description="Disordered" evidence="4">
    <location>
        <begin position="167"/>
        <end position="219"/>
    </location>
</feature>
<evidence type="ECO:0000256" key="1">
    <source>
        <dbReference type="ARBA" id="ARBA00023125"/>
    </source>
</evidence>
<dbReference type="InterPro" id="IPR051965">
    <property type="entry name" value="ChromReg_NeuronalGeneExpr"/>
</dbReference>
<keyword evidence="1 3" id="KW-0238">DNA-binding</keyword>
<dbReference type="SUPFAM" id="SSF47095">
    <property type="entry name" value="HMG-box"/>
    <property type="match status" value="1"/>
</dbReference>
<dbReference type="PANTHER" id="PTHR46040">
    <property type="entry name" value="HIGH MOBILITY GROUP PROTEIN 2"/>
    <property type="match status" value="1"/>
</dbReference>
<sequence length="219" mass="22657">MAGQMQWFQVTCPSCTANLQVRLPEGITSVQCSECKAVFAVQIQPTALAPTAQPSSGKRNKKRKMEKDANAPPRALSAYNVFMKAEVANVKAEHPELPHREAFKMAAERWQASPMNPQNGGERFPALPKEAASASISAVISADQGAFSAGPESTPIEAVTPPADEEVPANMAPIEDAHSDGTPKDDALPDSAPPAAAAADTAADAATGAAPLDAPSCAG</sequence>
<evidence type="ECO:0000313" key="6">
    <source>
        <dbReference type="EMBL" id="CAD8601290.1"/>
    </source>
</evidence>
<dbReference type="Pfam" id="PF04690">
    <property type="entry name" value="YABBY"/>
    <property type="match status" value="1"/>
</dbReference>
<feature type="compositionally biased region" description="Basic and acidic residues" evidence="4">
    <location>
        <begin position="175"/>
        <end position="187"/>
    </location>
</feature>
<feature type="compositionally biased region" description="Low complexity" evidence="4">
    <location>
        <begin position="189"/>
        <end position="219"/>
    </location>
</feature>
<evidence type="ECO:0000256" key="3">
    <source>
        <dbReference type="PROSITE-ProRule" id="PRU00267"/>
    </source>
</evidence>
<dbReference type="NCBIfam" id="TIGR01053">
    <property type="entry name" value="LSD1"/>
    <property type="match status" value="1"/>
</dbReference>
<evidence type="ECO:0000256" key="4">
    <source>
        <dbReference type="SAM" id="MobiDB-lite"/>
    </source>
</evidence>
<dbReference type="InterPro" id="IPR036910">
    <property type="entry name" value="HMG_box_dom_sf"/>
</dbReference>
<dbReference type="PROSITE" id="PS50118">
    <property type="entry name" value="HMG_BOX_2"/>
    <property type="match status" value="1"/>
</dbReference>
<name>A0A7S0L6U9_9EUKA</name>
<evidence type="ECO:0000259" key="5">
    <source>
        <dbReference type="PROSITE" id="PS50118"/>
    </source>
</evidence>
<dbReference type="Gene3D" id="1.10.30.10">
    <property type="entry name" value="High mobility group box domain"/>
    <property type="match status" value="1"/>
</dbReference>
<feature type="domain" description="HMG box" evidence="5">
    <location>
        <begin position="72"/>
        <end position="111"/>
    </location>
</feature>
<dbReference type="PANTHER" id="PTHR46040:SF3">
    <property type="entry name" value="HIGH MOBILITY GROUP PROTEIN 2"/>
    <property type="match status" value="1"/>
</dbReference>
<dbReference type="InterPro" id="IPR056775">
    <property type="entry name" value="YABBY_C"/>
</dbReference>
<dbReference type="AlphaFoldDB" id="A0A7S0L6U9"/>
<keyword evidence="2 3" id="KW-0539">Nucleus</keyword>
<gene>
    <name evidence="6" type="ORF">CPEL01642_LOCUS4620</name>
</gene>
<reference evidence="6" key="1">
    <citation type="submission" date="2021-01" db="EMBL/GenBank/DDBJ databases">
        <authorList>
            <person name="Corre E."/>
            <person name="Pelletier E."/>
            <person name="Niang G."/>
            <person name="Scheremetjew M."/>
            <person name="Finn R."/>
            <person name="Kale V."/>
            <person name="Holt S."/>
            <person name="Cochrane G."/>
            <person name="Meng A."/>
            <person name="Brown T."/>
            <person name="Cohen L."/>
        </authorList>
    </citation>
    <scope>NUCLEOTIDE SEQUENCE</scope>
    <source>
        <strain evidence="6">PLY182g</strain>
    </source>
</reference>
<dbReference type="GO" id="GO:0003677">
    <property type="term" value="F:DNA binding"/>
    <property type="evidence" value="ECO:0007669"/>
    <property type="project" value="UniProtKB-UniRule"/>
</dbReference>